<evidence type="ECO:0000256" key="2">
    <source>
        <dbReference type="SAM" id="Coils"/>
    </source>
</evidence>
<gene>
    <name evidence="6" type="ORF">FB554_1995</name>
</gene>
<evidence type="ECO:0000256" key="1">
    <source>
        <dbReference type="ARBA" id="ARBA00022729"/>
    </source>
</evidence>
<comment type="caution">
    <text evidence="6">The sequence shown here is derived from an EMBL/GenBank/DDBJ whole genome shotgun (WGS) entry which is preliminary data.</text>
</comment>
<evidence type="ECO:0000313" key="7">
    <source>
        <dbReference type="Proteomes" id="UP000318336"/>
    </source>
</evidence>
<reference evidence="6 7" key="1">
    <citation type="submission" date="2019-06" db="EMBL/GenBank/DDBJ databases">
        <title>Sequencing the genomes of 1000 actinobacteria strains.</title>
        <authorList>
            <person name="Klenk H.-P."/>
        </authorList>
    </citation>
    <scope>NUCLEOTIDE SEQUENCE [LARGE SCALE GENOMIC DNA]</scope>
    <source>
        <strain evidence="6 7">DSM 24617</strain>
    </source>
</reference>
<protein>
    <submittedName>
        <fullName evidence="6">Murein DD-endopeptidase MepM/ murein hydrolase activator NlpD</fullName>
    </submittedName>
</protein>
<sequence length="435" mass="46111">MPESTRRERACRLLAGTLVVTLTTGLCGTALADDPEDRKKKIDGRITQTSKDLDGTSRELRTAQTNLTNTTKRVDAAKKTLTKAEGELRKANSYNKDVGGRLKTAQAAETKIRKSLSTTTTAQARTKVLVGGIARESYMKGGLGQLQLTLNVLTADGPDVTDDLALADVVVRQQSGVLRTLAGQKSTATSQSTRLGAVRKQVAGLKKQAESGVTRATKARDGARRAKTSLEGLQRAQRTAAGVLSKQKKKEEGDLKWLKGESVRLGNILRARASARAKARAAAARKKQPPPAQAAEAPRPANDGFFLTGPEPKANITSPFGYRMHPILNRPMLHGGADFSFGCGQPVYAAGPGEVVSASTNAISGNSIVLDHGDVAGKSLATQYDHLSRFAVRSGTVKKGQLIGYAGTTGRSTGCHLHFIVLADGNYVNPADYIG</sequence>
<name>A0A542XDB9_9MICO</name>
<keyword evidence="6" id="KW-0378">Hydrolase</keyword>
<dbReference type="InterPro" id="IPR016047">
    <property type="entry name" value="M23ase_b-sheet_dom"/>
</dbReference>
<dbReference type="InterPro" id="IPR050570">
    <property type="entry name" value="Cell_wall_metabolism_enzyme"/>
</dbReference>
<evidence type="ECO:0000313" key="6">
    <source>
        <dbReference type="EMBL" id="TQL33840.1"/>
    </source>
</evidence>
<dbReference type="Gene3D" id="2.70.70.10">
    <property type="entry name" value="Glucose Permease (Domain IIA)"/>
    <property type="match status" value="1"/>
</dbReference>
<dbReference type="PANTHER" id="PTHR21666:SF289">
    <property type="entry name" value="L-ALA--D-GLU ENDOPEPTIDASE"/>
    <property type="match status" value="1"/>
</dbReference>
<evidence type="ECO:0000256" key="3">
    <source>
        <dbReference type="SAM" id="MobiDB-lite"/>
    </source>
</evidence>
<evidence type="ECO:0000259" key="5">
    <source>
        <dbReference type="Pfam" id="PF01551"/>
    </source>
</evidence>
<feature type="coiled-coil region" evidence="2">
    <location>
        <begin position="60"/>
        <end position="87"/>
    </location>
</feature>
<feature type="region of interest" description="Disordered" evidence="3">
    <location>
        <begin position="279"/>
        <end position="303"/>
    </location>
</feature>
<dbReference type="OrthoDB" id="5496837at2"/>
<dbReference type="PANTHER" id="PTHR21666">
    <property type="entry name" value="PEPTIDASE-RELATED"/>
    <property type="match status" value="1"/>
</dbReference>
<feature type="compositionally biased region" description="Basic residues" evidence="3">
    <location>
        <begin position="279"/>
        <end position="288"/>
    </location>
</feature>
<accession>A0A542XDB9</accession>
<dbReference type="InterPro" id="IPR011055">
    <property type="entry name" value="Dup_hybrid_motif"/>
</dbReference>
<dbReference type="Pfam" id="PF01551">
    <property type="entry name" value="Peptidase_M23"/>
    <property type="match status" value="1"/>
</dbReference>
<dbReference type="GO" id="GO:0004222">
    <property type="term" value="F:metalloendopeptidase activity"/>
    <property type="evidence" value="ECO:0007669"/>
    <property type="project" value="TreeGrafter"/>
</dbReference>
<evidence type="ECO:0000256" key="4">
    <source>
        <dbReference type="SAM" id="SignalP"/>
    </source>
</evidence>
<feature type="signal peptide" evidence="4">
    <location>
        <begin position="1"/>
        <end position="32"/>
    </location>
</feature>
<dbReference type="RefSeq" id="WP_142005811.1">
    <property type="nucleotide sequence ID" value="NZ_CAJTBP010000001.1"/>
</dbReference>
<keyword evidence="7" id="KW-1185">Reference proteome</keyword>
<feature type="domain" description="M23ase beta-sheet core" evidence="5">
    <location>
        <begin position="334"/>
        <end position="430"/>
    </location>
</feature>
<feature type="chain" id="PRO_5021942122" evidence="4">
    <location>
        <begin position="33"/>
        <end position="435"/>
    </location>
</feature>
<dbReference type="CDD" id="cd12797">
    <property type="entry name" value="M23_peptidase"/>
    <property type="match status" value="1"/>
</dbReference>
<organism evidence="6 7">
    <name type="scientific">Barrientosiimonas humi</name>
    <dbReference type="NCBI Taxonomy" id="999931"/>
    <lineage>
        <taxon>Bacteria</taxon>
        <taxon>Bacillati</taxon>
        <taxon>Actinomycetota</taxon>
        <taxon>Actinomycetes</taxon>
        <taxon>Micrococcales</taxon>
        <taxon>Dermacoccaceae</taxon>
        <taxon>Barrientosiimonas</taxon>
    </lineage>
</organism>
<keyword evidence="1 4" id="KW-0732">Signal</keyword>
<dbReference type="AlphaFoldDB" id="A0A542XDB9"/>
<proteinExistence type="predicted"/>
<dbReference type="SUPFAM" id="SSF51261">
    <property type="entry name" value="Duplicated hybrid motif"/>
    <property type="match status" value="1"/>
</dbReference>
<dbReference type="Proteomes" id="UP000318336">
    <property type="component" value="Unassembled WGS sequence"/>
</dbReference>
<keyword evidence="2" id="KW-0175">Coiled coil</keyword>
<dbReference type="EMBL" id="VFOK01000001">
    <property type="protein sequence ID" value="TQL33840.1"/>
    <property type="molecule type" value="Genomic_DNA"/>
</dbReference>